<name>A0ABN6CUW0_9GAMM</name>
<feature type="domain" description="Transglycosylase SLT" evidence="2">
    <location>
        <begin position="229"/>
        <end position="352"/>
    </location>
</feature>
<evidence type="ECO:0000259" key="2">
    <source>
        <dbReference type="Pfam" id="PF01464"/>
    </source>
</evidence>
<dbReference type="Proteomes" id="UP001054820">
    <property type="component" value="Chromosome"/>
</dbReference>
<dbReference type="PROSITE" id="PS00922">
    <property type="entry name" value="TRANSGLYCOSYLASE"/>
    <property type="match status" value="1"/>
</dbReference>
<reference evidence="4" key="1">
    <citation type="journal article" date="2022" name="Arch. Microbiol.">
        <title>Thiomicrorhabdus immobilis sp. nov., a mesophilic sulfur-oxidizing bacterium isolated from sediment of a brackish lake in northern Japan.</title>
        <authorList>
            <person name="Kojima H."/>
            <person name="Mochizuki J."/>
            <person name="Kanda M."/>
            <person name="Watanabe T."/>
            <person name="Fukui M."/>
        </authorList>
    </citation>
    <scope>NUCLEOTIDE SEQUENCE</scope>
    <source>
        <strain evidence="4">Am19</strain>
    </source>
</reference>
<dbReference type="Pfam" id="PF01464">
    <property type="entry name" value="SLT"/>
    <property type="match status" value="1"/>
</dbReference>
<organism evidence="4 5">
    <name type="scientific">Thiomicrorhabdus immobilis</name>
    <dbReference type="NCBI Taxonomy" id="2791037"/>
    <lineage>
        <taxon>Bacteria</taxon>
        <taxon>Pseudomonadati</taxon>
        <taxon>Pseudomonadota</taxon>
        <taxon>Gammaproteobacteria</taxon>
        <taxon>Thiotrichales</taxon>
        <taxon>Piscirickettsiaceae</taxon>
        <taxon>Thiomicrorhabdus</taxon>
    </lineage>
</organism>
<comment type="similarity">
    <text evidence="1">Belongs to the transglycosylase Slt family.</text>
</comment>
<dbReference type="InterPro" id="IPR006311">
    <property type="entry name" value="TAT_signal"/>
</dbReference>
<sequence length="389" mass="44139">MLKPNFNRRQFLRFSAWSALSSAGLASLNGCTASEIRRSISTTHQLYNGNVSQAISAQVPGVGIPEIDGLVRQQFARFLDEIAANWSDKKTASPKAYVKYTDHYQSRAIIDFSSGLIQVETIASNNPKTALKKAIVQTLLSPEDPSQVDLFSAQTPKTGTTPFLFELVKDQENKNIRYAWRANRYAEYLIKSRYRSQADQDKIRHSVTFNMVNDYQNQQKNRYHIEVLKQSKRFRIESALIYGIIETESAFNPYAVSSAPAYGLMQIVPTTAGRDAYRLLNRRDGTPSQNLLFIPARNIEYGTAYLSILFNRYLSGIHNPKAQEYCVIAAYNTGSGNVLEAFDNNRSRAVQKINRLSSQQVYQHLITRLGSSEARNYLQKVTRNKQKYV</sequence>
<evidence type="ECO:0000259" key="3">
    <source>
        <dbReference type="Pfam" id="PF11873"/>
    </source>
</evidence>
<gene>
    <name evidence="4" type="ORF">THMIRHAM_00790</name>
</gene>
<evidence type="ECO:0000256" key="1">
    <source>
        <dbReference type="ARBA" id="ARBA00007734"/>
    </source>
</evidence>
<protein>
    <submittedName>
        <fullName evidence="4">Membrane-bound lytic murein transglycosylase C</fullName>
    </submittedName>
</protein>
<dbReference type="PANTHER" id="PTHR37423">
    <property type="entry name" value="SOLUBLE LYTIC MUREIN TRANSGLYCOSYLASE-RELATED"/>
    <property type="match status" value="1"/>
</dbReference>
<dbReference type="PANTHER" id="PTHR37423:SF2">
    <property type="entry name" value="MEMBRANE-BOUND LYTIC MUREIN TRANSGLYCOSYLASE C"/>
    <property type="match status" value="1"/>
</dbReference>
<feature type="domain" description="Murein transglycosylase-C N-terminal" evidence="3">
    <location>
        <begin position="76"/>
        <end position="221"/>
    </location>
</feature>
<evidence type="ECO:0000313" key="4">
    <source>
        <dbReference type="EMBL" id="BCN92294.1"/>
    </source>
</evidence>
<dbReference type="CDD" id="cd16893">
    <property type="entry name" value="LT_MltC_MltE"/>
    <property type="match status" value="1"/>
</dbReference>
<dbReference type="InterPro" id="IPR008258">
    <property type="entry name" value="Transglycosylase_SLT_dom_1"/>
</dbReference>
<dbReference type="InterPro" id="IPR000189">
    <property type="entry name" value="Transglyc_AS"/>
</dbReference>
<accession>A0ABN6CUW0</accession>
<dbReference type="EMBL" id="AP024202">
    <property type="protein sequence ID" value="BCN92294.1"/>
    <property type="molecule type" value="Genomic_DNA"/>
</dbReference>
<dbReference type="InterPro" id="IPR024570">
    <property type="entry name" value="Murein_transglycosylaseC_N"/>
</dbReference>
<evidence type="ECO:0000313" key="5">
    <source>
        <dbReference type="Proteomes" id="UP001054820"/>
    </source>
</evidence>
<dbReference type="InterPro" id="IPR023346">
    <property type="entry name" value="Lysozyme-like_dom_sf"/>
</dbReference>
<dbReference type="Gene3D" id="1.10.530.10">
    <property type="match status" value="1"/>
</dbReference>
<dbReference type="Pfam" id="PF11873">
    <property type="entry name" value="Mltc_N"/>
    <property type="match status" value="1"/>
</dbReference>
<dbReference type="PROSITE" id="PS51318">
    <property type="entry name" value="TAT"/>
    <property type="match status" value="1"/>
</dbReference>
<dbReference type="SUPFAM" id="SSF53955">
    <property type="entry name" value="Lysozyme-like"/>
    <property type="match status" value="1"/>
</dbReference>
<keyword evidence="5" id="KW-1185">Reference proteome</keyword>
<proteinExistence type="inferred from homology"/>